<protein>
    <submittedName>
        <fullName evidence="1">Uncharacterized protein</fullName>
    </submittedName>
</protein>
<gene>
    <name evidence="1" type="ORF">NEIELOOT_03123</name>
</gene>
<sequence>MPNGTFTPNKSRISLKPTHHPFRHAILFRFQPTSSVCVIKFNKAAILAGAIGFR</sequence>
<evidence type="ECO:0000313" key="1">
    <source>
        <dbReference type="EMBL" id="EFE48135.1"/>
    </source>
</evidence>
<dbReference type="Proteomes" id="UP000005536">
    <property type="component" value="Unassembled WGS sequence"/>
</dbReference>
<organism evidence="1 2">
    <name type="scientific">Neisseria elongata subsp. glycolytica ATCC 29315</name>
    <dbReference type="NCBI Taxonomy" id="546263"/>
    <lineage>
        <taxon>Bacteria</taxon>
        <taxon>Pseudomonadati</taxon>
        <taxon>Pseudomonadota</taxon>
        <taxon>Betaproteobacteria</taxon>
        <taxon>Neisseriales</taxon>
        <taxon>Neisseriaceae</taxon>
        <taxon>Neisseria</taxon>
    </lineage>
</organism>
<evidence type="ECO:0000313" key="2">
    <source>
        <dbReference type="Proteomes" id="UP000005536"/>
    </source>
</evidence>
<proteinExistence type="predicted"/>
<dbReference type="AlphaFoldDB" id="D4DVK5"/>
<name>D4DVK5_NEIEG</name>
<accession>D4DVK5</accession>
<dbReference type="EMBL" id="ADBF01000260">
    <property type="protein sequence ID" value="EFE48135.1"/>
    <property type="molecule type" value="Genomic_DNA"/>
</dbReference>
<reference evidence="1 2" key="1">
    <citation type="submission" date="2010-02" db="EMBL/GenBank/DDBJ databases">
        <authorList>
            <person name="Weinstock G."/>
            <person name="Sodergren E."/>
            <person name="Clifton S."/>
            <person name="Fulton L."/>
            <person name="Fulton B."/>
            <person name="Courtney L."/>
            <person name="Fronick C."/>
            <person name="Harrison M."/>
            <person name="Strong C."/>
            <person name="Farmer C."/>
            <person name="Delahaunty K."/>
            <person name="Markovic C."/>
            <person name="Hall O."/>
            <person name="Minx P."/>
            <person name="Tomlinson C."/>
            <person name="Mitreva M."/>
            <person name="Nelson J."/>
            <person name="Hou S."/>
            <person name="Wollam A."/>
            <person name="Pepin K.H."/>
            <person name="Johnson M."/>
            <person name="Bhonagiri V."/>
            <person name="Zhang X."/>
            <person name="Suruliraj S."/>
            <person name="Warren W."/>
            <person name="Chinwalla A."/>
            <person name="Mardis E.R."/>
            <person name="Wilson R.K."/>
        </authorList>
    </citation>
    <scope>NUCLEOTIDE SEQUENCE [LARGE SCALE GENOMIC DNA]</scope>
    <source>
        <strain evidence="1 2">ATCC 29315</strain>
    </source>
</reference>
<comment type="caution">
    <text evidence="1">The sequence shown here is derived from an EMBL/GenBank/DDBJ whole genome shotgun (WGS) entry which is preliminary data.</text>
</comment>